<evidence type="ECO:0000313" key="11">
    <source>
        <dbReference type="EMBL" id="TID22071.1"/>
    </source>
</evidence>
<dbReference type="Proteomes" id="UP000298493">
    <property type="component" value="Unassembled WGS sequence"/>
</dbReference>
<evidence type="ECO:0000256" key="10">
    <source>
        <dbReference type="SAM" id="MobiDB-lite"/>
    </source>
</evidence>
<dbReference type="PANTHER" id="PTHR31633">
    <property type="entry name" value="H/ACA RIBONUCLEOPROTEIN COMPLEX NON-CORE SUBUNIT NAF1"/>
    <property type="match status" value="1"/>
</dbReference>
<organism evidence="11 12">
    <name type="scientific">Venturia nashicola</name>
    <dbReference type="NCBI Taxonomy" id="86259"/>
    <lineage>
        <taxon>Eukaryota</taxon>
        <taxon>Fungi</taxon>
        <taxon>Dikarya</taxon>
        <taxon>Ascomycota</taxon>
        <taxon>Pezizomycotina</taxon>
        <taxon>Dothideomycetes</taxon>
        <taxon>Pleosporomycetidae</taxon>
        <taxon>Venturiales</taxon>
        <taxon>Venturiaceae</taxon>
        <taxon>Venturia</taxon>
    </lineage>
</organism>
<dbReference type="OrthoDB" id="21550at2759"/>
<feature type="compositionally biased region" description="Acidic residues" evidence="10">
    <location>
        <begin position="13"/>
        <end position="22"/>
    </location>
</feature>
<feature type="compositionally biased region" description="Basic and acidic residues" evidence="10">
    <location>
        <begin position="244"/>
        <end position="256"/>
    </location>
</feature>
<feature type="region of interest" description="Disordered" evidence="10">
    <location>
        <begin position="1"/>
        <end position="54"/>
    </location>
</feature>
<feature type="compositionally biased region" description="Polar residues" evidence="10">
    <location>
        <begin position="73"/>
        <end position="88"/>
    </location>
</feature>
<evidence type="ECO:0000256" key="8">
    <source>
        <dbReference type="ARBA" id="ARBA00023242"/>
    </source>
</evidence>
<keyword evidence="7" id="KW-0694">RNA-binding</keyword>
<dbReference type="InterPro" id="IPR038664">
    <property type="entry name" value="Gar1/Naf1_Cbf5-bd_sf"/>
</dbReference>
<evidence type="ECO:0000256" key="4">
    <source>
        <dbReference type="ARBA" id="ARBA00022517"/>
    </source>
</evidence>
<feature type="compositionally biased region" description="Acidic residues" evidence="10">
    <location>
        <begin position="193"/>
        <end position="211"/>
    </location>
</feature>
<keyword evidence="4" id="KW-0690">Ribosome biogenesis</keyword>
<feature type="region of interest" description="Disordered" evidence="10">
    <location>
        <begin position="618"/>
        <end position="702"/>
    </location>
</feature>
<name>A0A4Z1PB80_9PEZI</name>
<feature type="compositionally biased region" description="Polar residues" evidence="10">
    <location>
        <begin position="634"/>
        <end position="646"/>
    </location>
</feature>
<feature type="compositionally biased region" description="Low complexity" evidence="10">
    <location>
        <begin position="618"/>
        <end position="631"/>
    </location>
</feature>
<dbReference type="InterPro" id="IPR040309">
    <property type="entry name" value="Naf1"/>
</dbReference>
<evidence type="ECO:0000256" key="5">
    <source>
        <dbReference type="ARBA" id="ARBA00022552"/>
    </source>
</evidence>
<feature type="region of interest" description="Disordered" evidence="10">
    <location>
        <begin position="68"/>
        <end position="218"/>
    </location>
</feature>
<keyword evidence="12" id="KW-1185">Reference proteome</keyword>
<dbReference type="AlphaFoldDB" id="A0A4Z1PB80"/>
<keyword evidence="8" id="KW-0539">Nucleus</keyword>
<dbReference type="InterPro" id="IPR007504">
    <property type="entry name" value="H/ACA_rnp_Gar1/Naf1"/>
</dbReference>
<keyword evidence="5" id="KW-0698">rRNA processing</keyword>
<reference evidence="11 12" key="1">
    <citation type="submission" date="2019-04" db="EMBL/GenBank/DDBJ databases">
        <title>High contiguity whole genome sequence and gene annotation resource for two Venturia nashicola isolates.</title>
        <authorList>
            <person name="Prokchorchik M."/>
            <person name="Won K."/>
            <person name="Lee Y."/>
            <person name="Choi E.D."/>
            <person name="Segonzac C."/>
            <person name="Sohn K.H."/>
        </authorList>
    </citation>
    <scope>NUCLEOTIDE SEQUENCE [LARGE SCALE GENOMIC DNA]</scope>
    <source>
        <strain evidence="11 12">PRI2</strain>
    </source>
</reference>
<accession>A0A4Z1PB80</accession>
<feature type="compositionally biased region" description="Basic and acidic residues" evidence="10">
    <location>
        <begin position="490"/>
        <end position="501"/>
    </location>
</feature>
<feature type="compositionally biased region" description="Low complexity" evidence="10">
    <location>
        <begin position="174"/>
        <end position="192"/>
    </location>
</feature>
<feature type="compositionally biased region" description="Polar residues" evidence="10">
    <location>
        <begin position="23"/>
        <end position="51"/>
    </location>
</feature>
<dbReference type="GO" id="GO:0005732">
    <property type="term" value="C:sno(s)RNA-containing ribonucleoprotein complex"/>
    <property type="evidence" value="ECO:0007669"/>
    <property type="project" value="InterPro"/>
</dbReference>
<evidence type="ECO:0000313" key="12">
    <source>
        <dbReference type="Proteomes" id="UP000298493"/>
    </source>
</evidence>
<feature type="compositionally biased region" description="Low complexity" evidence="10">
    <location>
        <begin position="662"/>
        <end position="680"/>
    </location>
</feature>
<proteinExistence type="inferred from homology"/>
<dbReference type="InterPro" id="IPR009000">
    <property type="entry name" value="Transl_B-barrel_sf"/>
</dbReference>
<feature type="compositionally biased region" description="Polar residues" evidence="10">
    <location>
        <begin position="429"/>
        <end position="439"/>
    </location>
</feature>
<dbReference type="STRING" id="86259.A0A4Z1PB80"/>
<sequence length="702" mass="76966">MGSPKVEITAFQEADDFDDDDFYSSSVKTNPAPQNYSSNPLESPASASATFSLPIPGLNIEPISSLAASLASGNGSTEVDDGQMQTHSDPAVSAEKASTDKHEEAAPFVEHEEQALPDEMDITQNEISVNMEATEKEIGAAATDAPATKPDLDPEFLRAAEENKDNEDAEWQFDPSDAVSSESSESDSSSNSSDEDSSEQDSDEDSDEDSSDGSGVLLTPAEQARILMEGTYEDGPITSAPLRTHNEKPEEFKPKPNFDITPAMRITELGHVQSVIDNYIMVAANTSGEYAVLESESVLCLQDRTVLGVVHETIGQVQSPIYLIGYNTVEEVKETGVAKGTKVFYVDAHSKFVFTQEIQKSKGTDASNVFDEPVAEEEMAFSDDEEEQAFKRQRKADRKEQAMRESQDGVYSSNSSQPQRRPQRPTGIAANSSQQTAYPTTMKYDDDDDADSDQGMYKPLARPDNLHEMMIYGAPEERLPRSVTNGRGRGRGDRQWVDRGRGGRGRGGRGRGNDAGAYPQRHDNARRGRGGYRGQDQRRSLPARPEQSASPQPSAFPWIPPMVNGVPIPPPIGMPFQFGQQGMPAFPMPSPVPQNNFQNGGSFAQFPPNFMQLFAKFQQQATQLPQQTAPPVSQHAQTQPFPQWSQAPIPPPVAPYAWSEMQLQQPQQPQQQSQQHLPQQAGPSNAQLEELLRTINANKPKQ</sequence>
<feature type="compositionally biased region" description="Basic and acidic residues" evidence="10">
    <location>
        <begin position="97"/>
        <end position="114"/>
    </location>
</feature>
<evidence type="ECO:0000256" key="9">
    <source>
        <dbReference type="ARBA" id="ARBA00076743"/>
    </source>
</evidence>
<evidence type="ECO:0000256" key="1">
    <source>
        <dbReference type="ARBA" id="ARBA00004123"/>
    </source>
</evidence>
<protein>
    <recommendedName>
        <fullName evidence="3">H/ACA ribonucleoprotein complex non-core subunit NAF1</fullName>
    </recommendedName>
    <alternativeName>
        <fullName evidence="9">Nuclear assembly factor 1</fullName>
    </alternativeName>
</protein>
<evidence type="ECO:0000256" key="3">
    <source>
        <dbReference type="ARBA" id="ARBA00021438"/>
    </source>
</evidence>
<gene>
    <name evidence="11" type="ORF">E6O75_ATG10865</name>
</gene>
<dbReference type="Gene3D" id="2.40.10.230">
    <property type="entry name" value="Probable tRNA pseudouridine synthase domain"/>
    <property type="match status" value="1"/>
</dbReference>
<feature type="compositionally biased region" description="Low complexity" evidence="10">
    <location>
        <begin position="140"/>
        <end position="149"/>
    </location>
</feature>
<feature type="compositionally biased region" description="Basic and acidic residues" evidence="10">
    <location>
        <begin position="397"/>
        <end position="407"/>
    </location>
</feature>
<dbReference type="EMBL" id="SNSC02000008">
    <property type="protein sequence ID" value="TID22071.1"/>
    <property type="molecule type" value="Genomic_DNA"/>
</dbReference>
<feature type="region of interest" description="Disordered" evidence="10">
    <location>
        <begin position="231"/>
        <end position="258"/>
    </location>
</feature>
<evidence type="ECO:0000256" key="2">
    <source>
        <dbReference type="ARBA" id="ARBA00009801"/>
    </source>
</evidence>
<dbReference type="GO" id="GO:0006364">
    <property type="term" value="P:rRNA processing"/>
    <property type="evidence" value="ECO:0007669"/>
    <property type="project" value="UniProtKB-KW"/>
</dbReference>
<dbReference type="GO" id="GO:0005634">
    <property type="term" value="C:nucleus"/>
    <property type="evidence" value="ECO:0007669"/>
    <property type="project" value="UniProtKB-SubCell"/>
</dbReference>
<comment type="caution">
    <text evidence="11">The sequence shown here is derived from an EMBL/GenBank/DDBJ whole genome shotgun (WGS) entry which is preliminary data.</text>
</comment>
<evidence type="ECO:0000256" key="7">
    <source>
        <dbReference type="ARBA" id="ARBA00022884"/>
    </source>
</evidence>
<dbReference type="FunFam" id="2.40.10.230:FF:000002">
    <property type="entry name" value="H/ACA ribonucleoprotein complex non-core subunit NAF1"/>
    <property type="match status" value="1"/>
</dbReference>
<dbReference type="GO" id="GO:0003723">
    <property type="term" value="F:RNA binding"/>
    <property type="evidence" value="ECO:0007669"/>
    <property type="project" value="UniProtKB-KW"/>
</dbReference>
<keyword evidence="6" id="KW-0597">Phosphoprotein</keyword>
<evidence type="ECO:0000256" key="6">
    <source>
        <dbReference type="ARBA" id="ARBA00022553"/>
    </source>
</evidence>
<dbReference type="PANTHER" id="PTHR31633:SF1">
    <property type="entry name" value="H_ACA RIBONUCLEOPROTEIN COMPLEX NON-CORE SUBUNIT NAF1"/>
    <property type="match status" value="1"/>
</dbReference>
<feature type="region of interest" description="Disordered" evidence="10">
    <location>
        <begin position="377"/>
        <end position="558"/>
    </location>
</feature>
<dbReference type="SUPFAM" id="SSF50447">
    <property type="entry name" value="Translation proteins"/>
    <property type="match status" value="1"/>
</dbReference>
<dbReference type="GO" id="GO:0000493">
    <property type="term" value="P:box H/ACA snoRNP assembly"/>
    <property type="evidence" value="ECO:0007669"/>
    <property type="project" value="InterPro"/>
</dbReference>
<comment type="similarity">
    <text evidence="2">Belongs to the NAF1 family.</text>
</comment>
<feature type="compositionally biased region" description="Basic and acidic residues" evidence="10">
    <location>
        <begin position="150"/>
        <end position="163"/>
    </location>
</feature>
<comment type="subcellular location">
    <subcellularLocation>
        <location evidence="1">Nucleus</location>
    </subcellularLocation>
</comment>
<dbReference type="Pfam" id="PF04410">
    <property type="entry name" value="Gar1"/>
    <property type="match status" value="1"/>
</dbReference>
<dbReference type="GO" id="GO:0001522">
    <property type="term" value="P:pseudouridine synthesis"/>
    <property type="evidence" value="ECO:0007669"/>
    <property type="project" value="InterPro"/>
</dbReference>
<feature type="compositionally biased region" description="Acidic residues" evidence="10">
    <location>
        <begin position="377"/>
        <end position="387"/>
    </location>
</feature>